<evidence type="ECO:0000259" key="2">
    <source>
        <dbReference type="Pfam" id="PF06863"/>
    </source>
</evidence>
<organism evidence="3 4">
    <name type="scientific">Nocardia donostiensis</name>
    <dbReference type="NCBI Taxonomy" id="1538463"/>
    <lineage>
        <taxon>Bacteria</taxon>
        <taxon>Bacillati</taxon>
        <taxon>Actinomycetota</taxon>
        <taxon>Actinomycetes</taxon>
        <taxon>Mycobacteriales</taxon>
        <taxon>Nocardiaceae</taxon>
        <taxon>Nocardia</taxon>
    </lineage>
</organism>
<dbReference type="InterPro" id="IPR037050">
    <property type="entry name" value="DUF1254_sf"/>
</dbReference>
<protein>
    <recommendedName>
        <fullName evidence="5">DUF1254 domain-containing protein</fullName>
    </recommendedName>
</protein>
<dbReference type="PANTHER" id="PTHR36509:SF2">
    <property type="entry name" value="BLL3101 PROTEIN"/>
    <property type="match status" value="1"/>
</dbReference>
<feature type="domain" description="DUF1214" evidence="1">
    <location>
        <begin position="345"/>
        <end position="435"/>
    </location>
</feature>
<feature type="domain" description="DUF1254" evidence="2">
    <location>
        <begin position="57"/>
        <end position="192"/>
    </location>
</feature>
<name>A0A1W0BLE2_9NOCA</name>
<reference evidence="3 4" key="1">
    <citation type="journal article" date="2016" name="Antonie Van Leeuwenhoek">
        <title>Nocardia donostiensis sp. nov., isolated from human respiratory specimens.</title>
        <authorList>
            <person name="Ercibengoa M."/>
            <person name="Bell M."/>
            <person name="Marimon J.M."/>
            <person name="Humrighouse B."/>
            <person name="Klenk H.P."/>
            <person name="Potter G."/>
            <person name="Perez-Trallero E."/>
        </authorList>
    </citation>
    <scope>NUCLEOTIDE SEQUENCE [LARGE SCALE GENOMIC DNA]</scope>
    <source>
        <strain evidence="3 4">X1655</strain>
    </source>
</reference>
<dbReference type="SUPFAM" id="SSF160935">
    <property type="entry name" value="VPA0735-like"/>
    <property type="match status" value="1"/>
</dbReference>
<evidence type="ECO:0000259" key="1">
    <source>
        <dbReference type="Pfam" id="PF06742"/>
    </source>
</evidence>
<comment type="caution">
    <text evidence="3">The sequence shown here is derived from an EMBL/GenBank/DDBJ whole genome shotgun (WGS) entry which is preliminary data.</text>
</comment>
<keyword evidence="4" id="KW-1185">Reference proteome</keyword>
<evidence type="ECO:0008006" key="5">
    <source>
        <dbReference type="Google" id="ProtNLM"/>
    </source>
</evidence>
<dbReference type="Pfam" id="PF06742">
    <property type="entry name" value="DUF1214"/>
    <property type="match status" value="1"/>
</dbReference>
<dbReference type="Gene3D" id="2.60.40.1610">
    <property type="entry name" value="Domain of unknown function DUF1254"/>
    <property type="match status" value="1"/>
</dbReference>
<gene>
    <name evidence="3" type="ORF">B0T46_11295</name>
</gene>
<dbReference type="EMBL" id="MUMY01000008">
    <property type="protein sequence ID" value="ONM48738.1"/>
    <property type="molecule type" value="Genomic_DNA"/>
</dbReference>
<evidence type="ECO:0000313" key="3">
    <source>
        <dbReference type="EMBL" id="ONM48738.1"/>
    </source>
</evidence>
<proteinExistence type="predicted"/>
<dbReference type="Gene3D" id="2.60.120.600">
    <property type="entry name" value="Domain of unknown function DUF1214, C-terminal domain"/>
    <property type="match status" value="1"/>
</dbReference>
<dbReference type="Proteomes" id="UP000188836">
    <property type="component" value="Unassembled WGS sequence"/>
</dbReference>
<dbReference type="STRING" id="1538463.B0T36_03970"/>
<evidence type="ECO:0000313" key="4">
    <source>
        <dbReference type="Proteomes" id="UP000188836"/>
    </source>
</evidence>
<dbReference type="AlphaFoldDB" id="A0A1W0BLE2"/>
<sequence length="451" mass="48816">MLAAAGLAACGDGGDEDGGVEPSGTAADRSRVAADAYVFGYPLMLIDATRATATSPVNHFRHATRLPTPEDHNIVRVDVDTLYSSAWLDLREEPMLFEVPPIEEGRYWMMQLVGAWSNTVHSVTGVRPRAEVDEPPYVYAVTAPGWTGRLPDNVTPLPMLSPDAWLIGHVEVKNSDDLAAAREVQNQLKLAPLSTWNTIAHPPSVLLPPLGRELPPVEKVAAMDARAYFDRMCLLMEQNPPVPDDELTLREFATIGIEPGGSPEGVSDAELTAGANEGKRQITVYLDPGSKIRNGWVFDTSVGDYGTNYLMRAAAAMRGLGANLAEEVLYPSLFATADDDGVPIRFRLRFPPGQTPPVEAFWSLTAYTAEGWLVPNPAGIYSVGHRIPVVFSPDGTLELAVQYEDPGSAVPPGNWLPIPAEGQFSIVLRLYAPKQVALEGKWAPPPLEPLP</sequence>
<dbReference type="Pfam" id="PF06863">
    <property type="entry name" value="DUF1254"/>
    <property type="match status" value="1"/>
</dbReference>
<dbReference type="PANTHER" id="PTHR36509">
    <property type="entry name" value="BLL3101 PROTEIN"/>
    <property type="match status" value="1"/>
</dbReference>
<dbReference type="InterPro" id="IPR010679">
    <property type="entry name" value="DUF1254"/>
</dbReference>
<accession>A0A1W0BLE2</accession>
<dbReference type="InterPro" id="IPR010621">
    <property type="entry name" value="DUF1214"/>
</dbReference>
<dbReference type="InterPro" id="IPR037049">
    <property type="entry name" value="DUF1214_C_sf"/>
</dbReference>